<name>W5SWS2_9SPIR</name>
<gene>
    <name evidence="1" type="ORF">BCO_0900076</name>
</gene>
<geneLocation type="plasmid" evidence="1">
    <name>unnamed</name>
</geneLocation>
<sequence>MAMVSENVKRLRVVSATSKDLIIKSFKEGHLSYKSNG</sequence>
<evidence type="ECO:0000313" key="1">
    <source>
        <dbReference type="EMBL" id="AHH11332.1"/>
    </source>
</evidence>
<keyword evidence="1" id="KW-0614">Plasmid</keyword>
<dbReference type="HOGENOM" id="CLU_3340865_0_0_12"/>
<reference evidence="1" key="1">
    <citation type="submission" date="2013-04" db="EMBL/GenBank/DDBJ databases">
        <title>Comparative Genomics of Relapsing Fever Spirochetes.</title>
        <authorList>
            <person name="Schwan T.G."/>
            <person name="Raffel S.J."/>
            <person name="Porcella S.F."/>
            <person name="Martens C.A."/>
            <person name="Bruno D.P."/>
            <person name="Ricklefs S.M."/>
            <person name="Barbian K.B."/>
        </authorList>
    </citation>
    <scope>NUCLEOTIDE SEQUENCE</scope>
    <source>
        <strain evidence="1">Co53</strain>
        <plasmid evidence="1">unnamed</plasmid>
    </source>
</reference>
<organism evidence="1">
    <name type="scientific">Borrelia coriaceae ATCC 43381</name>
    <dbReference type="NCBI Taxonomy" id="1408429"/>
    <lineage>
        <taxon>Bacteria</taxon>
        <taxon>Pseudomonadati</taxon>
        <taxon>Spirochaetota</taxon>
        <taxon>Spirochaetia</taxon>
        <taxon>Spirochaetales</taxon>
        <taxon>Borreliaceae</taxon>
        <taxon>Borrelia</taxon>
    </lineage>
</organism>
<protein>
    <submittedName>
        <fullName evidence="1">Uncharacterized protein</fullName>
    </submittedName>
</protein>
<dbReference type="AlphaFoldDB" id="W5SWS2"/>
<accession>W5SWS2</accession>
<dbReference type="EMBL" id="CP005750">
    <property type="protein sequence ID" value="AHH11332.1"/>
    <property type="molecule type" value="Genomic_DNA"/>
</dbReference>
<proteinExistence type="predicted"/>